<evidence type="ECO:0000256" key="2">
    <source>
        <dbReference type="SAM" id="Phobius"/>
    </source>
</evidence>
<name>A0AAP9T3C9_9GAMM</name>
<dbReference type="Proteomes" id="UP000509761">
    <property type="component" value="Chromosome"/>
</dbReference>
<keyword evidence="4" id="KW-1185">Reference proteome</keyword>
<feature type="transmembrane region" description="Helical" evidence="2">
    <location>
        <begin position="271"/>
        <end position="290"/>
    </location>
</feature>
<feature type="transmembrane region" description="Helical" evidence="2">
    <location>
        <begin position="73"/>
        <end position="94"/>
    </location>
</feature>
<feature type="transmembrane region" description="Helical" evidence="2">
    <location>
        <begin position="237"/>
        <end position="259"/>
    </location>
</feature>
<keyword evidence="2" id="KW-0472">Membrane</keyword>
<evidence type="ECO:0000313" key="3">
    <source>
        <dbReference type="EMBL" id="QKS27470.1"/>
    </source>
</evidence>
<gene>
    <name evidence="3" type="ORF">FX987_05291</name>
</gene>
<evidence type="ECO:0000313" key="4">
    <source>
        <dbReference type="Proteomes" id="UP000509761"/>
    </source>
</evidence>
<accession>A0AAP9T3C9</accession>
<feature type="transmembrane region" description="Helical" evidence="2">
    <location>
        <begin position="193"/>
        <end position="216"/>
    </location>
</feature>
<feature type="region of interest" description="Disordered" evidence="1">
    <location>
        <begin position="1"/>
        <end position="22"/>
    </location>
</feature>
<keyword evidence="2" id="KW-1133">Transmembrane helix</keyword>
<dbReference type="AlphaFoldDB" id="A0AAP9T3C9"/>
<dbReference type="EMBL" id="CP054580">
    <property type="protein sequence ID" value="QKS27470.1"/>
    <property type="molecule type" value="Genomic_DNA"/>
</dbReference>
<feature type="transmembrane region" description="Helical" evidence="2">
    <location>
        <begin position="162"/>
        <end position="181"/>
    </location>
</feature>
<feature type="transmembrane region" description="Helical" evidence="2">
    <location>
        <begin position="106"/>
        <end position="129"/>
    </location>
</feature>
<organism evidence="3 4">
    <name type="scientific">Vreelandella titanicae</name>
    <dbReference type="NCBI Taxonomy" id="664683"/>
    <lineage>
        <taxon>Bacteria</taxon>
        <taxon>Pseudomonadati</taxon>
        <taxon>Pseudomonadota</taxon>
        <taxon>Gammaproteobacteria</taxon>
        <taxon>Oceanospirillales</taxon>
        <taxon>Halomonadaceae</taxon>
        <taxon>Vreelandella</taxon>
    </lineage>
</organism>
<protein>
    <submittedName>
        <fullName evidence="3">Uncharacterized protein</fullName>
    </submittedName>
</protein>
<reference evidence="3 4" key="1">
    <citation type="submission" date="2019-12" db="EMBL/GenBank/DDBJ databases">
        <title>Genome sequencing and assembly of endphytes of Porphyra tenera.</title>
        <authorList>
            <person name="Park J.M."/>
            <person name="Shin R."/>
            <person name="Jo S.H."/>
        </authorList>
    </citation>
    <scope>NUCLEOTIDE SEQUENCE [LARGE SCALE GENOMIC DNA]</scope>
    <source>
        <strain evidence="3 4">GPM3</strain>
    </source>
</reference>
<sequence>MFNTNPKDALPPMRAGERESRAGGEQYCLSPLPLPTDSEYAVDVSHIDVHHDSATMDIRQGANPDTMMTAGHVLSVGTVFMNGFFLVVFCMAIIKNTAYSQVLAFWGGGLYFVFLYIFILGIIWINTLLKRIPPIRLNRQRREVAFVVEPPGRFWLPAPQNLWLISAVGTAAAISGGMGIIEFNEWLRGARDSFPVGLTLLHIGALAFFYVYPPVYDAICRLFKRERRTVLVPWEDVAAMCAFNPGLGPGAITGFVWSFALVPPDPQRPGYTLPGAGIIVSVGGLPGALAQWEYIRRFMEEGAEAITPSAKEWGVEWYNAYVAREKAECERTNDPARWRRFRRKRLWEHARFAHWYTEYRMKHILPKAVPSDWLAEWSKPLPESQWVKPSAAVNELSKHLRAAYQRGEKFIEMGDIEKRFRVAVPAASQQAYPSFPFRRGSSR</sequence>
<proteinExistence type="predicted"/>
<keyword evidence="2" id="KW-0812">Transmembrane</keyword>
<dbReference type="RefSeq" id="WP_022521241.1">
    <property type="nucleotide sequence ID" value="NZ_CP054580.1"/>
</dbReference>
<evidence type="ECO:0000256" key="1">
    <source>
        <dbReference type="SAM" id="MobiDB-lite"/>
    </source>
</evidence>